<evidence type="ECO:0000313" key="9">
    <source>
        <dbReference type="Proteomes" id="UP000016923"/>
    </source>
</evidence>
<dbReference type="GO" id="GO:0003697">
    <property type="term" value="F:single-stranded DNA binding"/>
    <property type="evidence" value="ECO:0007669"/>
    <property type="project" value="UniProtKB-ARBA"/>
</dbReference>
<dbReference type="InterPro" id="IPR004585">
    <property type="entry name" value="DNA_recomb/repair_Rad52"/>
</dbReference>
<feature type="compositionally biased region" description="Polar residues" evidence="7">
    <location>
        <begin position="391"/>
        <end position="410"/>
    </location>
</feature>
<dbReference type="STRING" id="1262450.S3C3W7"/>
<reference evidence="8 9" key="1">
    <citation type="journal article" date="2013" name="BMC Genomics">
        <title>The genome and transcriptome of the pine saprophyte Ophiostoma piceae, and a comparison with the bark beetle-associated pine pathogen Grosmannia clavigera.</title>
        <authorList>
            <person name="Haridas S."/>
            <person name="Wang Y."/>
            <person name="Lim L."/>
            <person name="Massoumi Alamouti S."/>
            <person name="Jackman S."/>
            <person name="Docking R."/>
            <person name="Robertson G."/>
            <person name="Birol I."/>
            <person name="Bohlmann J."/>
            <person name="Breuil C."/>
        </authorList>
    </citation>
    <scope>NUCLEOTIDE SEQUENCE [LARGE SCALE GENOMIC DNA]</scope>
    <source>
        <strain evidence="8 9">UAMH 11346</strain>
    </source>
</reference>
<evidence type="ECO:0000256" key="5">
    <source>
        <dbReference type="ARBA" id="ARBA00023204"/>
    </source>
</evidence>
<evidence type="ECO:0000256" key="1">
    <source>
        <dbReference type="ARBA" id="ARBA00006638"/>
    </source>
</evidence>
<dbReference type="GO" id="GO:0005634">
    <property type="term" value="C:nucleus"/>
    <property type="evidence" value="ECO:0007669"/>
    <property type="project" value="InterPro"/>
</dbReference>
<dbReference type="GO" id="GO:0045002">
    <property type="term" value="P:double-strand break repair via single-strand annealing"/>
    <property type="evidence" value="ECO:0007669"/>
    <property type="project" value="InterPro"/>
</dbReference>
<feature type="region of interest" description="Disordered" evidence="7">
    <location>
        <begin position="320"/>
        <end position="569"/>
    </location>
</feature>
<feature type="compositionally biased region" description="Low complexity" evidence="7">
    <location>
        <begin position="325"/>
        <end position="338"/>
    </location>
</feature>
<dbReference type="EMBL" id="KE148149">
    <property type="protein sequence ID" value="EPE08189.1"/>
    <property type="molecule type" value="Genomic_DNA"/>
</dbReference>
<dbReference type="GO" id="GO:0006312">
    <property type="term" value="P:mitotic recombination"/>
    <property type="evidence" value="ECO:0007669"/>
    <property type="project" value="TreeGrafter"/>
</dbReference>
<evidence type="ECO:0000256" key="2">
    <source>
        <dbReference type="ARBA" id="ARBA00022763"/>
    </source>
</evidence>
<evidence type="ECO:0000256" key="3">
    <source>
        <dbReference type="ARBA" id="ARBA00023125"/>
    </source>
</evidence>
<keyword evidence="9" id="KW-1185">Reference proteome</keyword>
<evidence type="ECO:0000256" key="7">
    <source>
        <dbReference type="SAM" id="MobiDB-lite"/>
    </source>
</evidence>
<protein>
    <recommendedName>
        <fullName evidence="6">RAD52 homolog</fullName>
    </recommendedName>
</protein>
<name>S3C3W7_OPHP1</name>
<evidence type="ECO:0000256" key="6">
    <source>
        <dbReference type="ARBA" id="ARBA00077224"/>
    </source>
</evidence>
<dbReference type="PANTHER" id="PTHR12132">
    <property type="entry name" value="DNA REPAIR AND RECOMBINATION PROTEIN RAD52, RAD59"/>
    <property type="match status" value="1"/>
</dbReference>
<dbReference type="GO" id="GO:0000730">
    <property type="term" value="P:DNA recombinase assembly"/>
    <property type="evidence" value="ECO:0007669"/>
    <property type="project" value="InterPro"/>
</dbReference>
<feature type="compositionally biased region" description="Low complexity" evidence="7">
    <location>
        <begin position="47"/>
        <end position="60"/>
    </location>
</feature>
<proteinExistence type="inferred from homology"/>
<comment type="similarity">
    <text evidence="1">Belongs to the RAD52 family.</text>
</comment>
<keyword evidence="2" id="KW-0227">DNA damage</keyword>
<dbReference type="InterPro" id="IPR007232">
    <property type="entry name" value="Rad52_Rad59_Rad22"/>
</dbReference>
<organism evidence="8 9">
    <name type="scientific">Ophiostoma piceae (strain UAMH 11346)</name>
    <name type="common">Sap stain fungus</name>
    <dbReference type="NCBI Taxonomy" id="1262450"/>
    <lineage>
        <taxon>Eukaryota</taxon>
        <taxon>Fungi</taxon>
        <taxon>Dikarya</taxon>
        <taxon>Ascomycota</taxon>
        <taxon>Pezizomycotina</taxon>
        <taxon>Sordariomycetes</taxon>
        <taxon>Sordariomycetidae</taxon>
        <taxon>Ophiostomatales</taxon>
        <taxon>Ophiostomataceae</taxon>
        <taxon>Ophiostoma</taxon>
    </lineage>
</organism>
<dbReference type="VEuPathDB" id="FungiDB:F503_00972"/>
<dbReference type="InterPro" id="IPR042525">
    <property type="entry name" value="Rad52_Rad59_Rad22_sf"/>
</dbReference>
<dbReference type="Pfam" id="PF04098">
    <property type="entry name" value="Rad52_Rad22"/>
    <property type="match status" value="1"/>
</dbReference>
<sequence>MYPTDTMPAPGDQHQPIANPFQQQPIPKSRAPFGGDKQTPMMNQQVSTTSNTSSSSLTGSGMPIQHVSEYTAVEIATLQSRLERQLGPEYLSSRSGPSGQRVHYVAAEKVIGLANEVFGFNGWSSSIQNIQIDFVDENPQTYRISVGLSVIMRVTLRDGTYHEDIGYGHIENCKGKAAAFEKAKKEGTTDALKRALRNFGNVLGNCIYDKTYVDRVSKMKAVPTNKRAFNEQNLHRHADYIVKTENQPDGTGAANNAAPSMARPPPPQPAAGRPAPPAAANIKSEVSPTDASAIPMEMFDDEFLGDFDEADFCVSEEGHPDEVAIPEPTTTTSAISAPSLPPPRPNQPSRNTSPVRQLPPHLADGARPPPPRPPQTPGSMNGRPNGGNIGGQQFSKPQAPVQNKPDNSSAADVGTGTPWLSARAVSKANDGDDISAVAQSGQLFNHKAETPSIPRTPGVDHNTSARISRQAALQKATRGAGAPATPVPGRAGSPSPAPTGGLGGPATRSGLNHPIGPGGEPARRIGAPPSTSSPLANRGQFRPPPMKRGPPNEAPAGVARPPLADVPSNVSVGNAAMAAGADGIDAKRQKLG</sequence>
<dbReference type="Proteomes" id="UP000016923">
    <property type="component" value="Unassembled WGS sequence"/>
</dbReference>
<feature type="region of interest" description="Disordered" evidence="7">
    <location>
        <begin position="245"/>
        <end position="293"/>
    </location>
</feature>
<dbReference type="OMA" id="NLHRHAD"/>
<dbReference type="HOGENOM" id="CLU_011431_4_0_1"/>
<gene>
    <name evidence="8" type="ORF">F503_00972</name>
</gene>
<dbReference type="PANTHER" id="PTHR12132:SF1">
    <property type="entry name" value="DNA REPAIR PROTEIN RAD52 HOMOLOG"/>
    <property type="match status" value="1"/>
</dbReference>
<keyword evidence="4" id="KW-0233">DNA recombination</keyword>
<dbReference type="eggNOG" id="KOG4141">
    <property type="taxonomic scope" value="Eukaryota"/>
</dbReference>
<keyword evidence="5" id="KW-0234">DNA repair</keyword>
<dbReference type="FunFam" id="3.30.390.80:FF:000001">
    <property type="entry name" value="DNA repair protein RAD52 homolog"/>
    <property type="match status" value="1"/>
</dbReference>
<dbReference type="Gene3D" id="3.30.390.80">
    <property type="entry name" value="DNA repair protein Rad52/59/22"/>
    <property type="match status" value="1"/>
</dbReference>
<evidence type="ECO:0000313" key="8">
    <source>
        <dbReference type="EMBL" id="EPE08189.1"/>
    </source>
</evidence>
<feature type="compositionally biased region" description="Pro residues" evidence="7">
    <location>
        <begin position="262"/>
        <end position="277"/>
    </location>
</feature>
<dbReference type="InterPro" id="IPR041247">
    <property type="entry name" value="Rad52_fam"/>
</dbReference>
<keyword evidence="3" id="KW-0238">DNA-binding</keyword>
<feature type="compositionally biased region" description="Pro residues" evidence="7">
    <location>
        <begin position="367"/>
        <end position="376"/>
    </location>
</feature>
<dbReference type="SUPFAM" id="SSF54768">
    <property type="entry name" value="dsRNA-binding domain-like"/>
    <property type="match status" value="1"/>
</dbReference>
<accession>S3C3W7</accession>
<dbReference type="AlphaFoldDB" id="S3C3W7"/>
<feature type="region of interest" description="Disordered" evidence="7">
    <location>
        <begin position="1"/>
        <end position="62"/>
    </location>
</feature>
<dbReference type="OrthoDB" id="10061064at2759"/>
<dbReference type="NCBIfam" id="TIGR00607">
    <property type="entry name" value="rad52"/>
    <property type="match status" value="1"/>
</dbReference>
<evidence type="ECO:0000256" key="4">
    <source>
        <dbReference type="ARBA" id="ARBA00023172"/>
    </source>
</evidence>